<dbReference type="KEGG" id="cbr:CBG_25754"/>
<feature type="region of interest" description="Disordered" evidence="3">
    <location>
        <begin position="465"/>
        <end position="504"/>
    </location>
</feature>
<dbReference type="CTD" id="68917236"/>
<keyword evidence="5" id="KW-1185">Reference proteome</keyword>
<sequence length="731" mass="81613">MDTSDISRYLSTQPQQANQLVPFFPSNEVMNNAFGFRMANAPQRTLSNVFINPIIAPGAGQPLPAMMPHNMINTSNFLQGNPWNLLNPFGTSQQFPDAHSLISSPSANSVQDPPDGLNLGGRKIAKLMISDQDMQESRLERQLAQIFSPIAAQDAQSSDSNFEDRRIREGSMPNLVPYSIEFPRTPVTSPQQLHASVGNFESISQGTRSPQHAATDAVSVEAILDNPRIAAPENNGIKIQFSDAGIDYGENRVAEVDQEADTNDESILSKQNNHIFNSMMIDELLKRTKFSCEFEFRTASGSQFQNWTHIRDSKFLFLAVINEQGFLEIQACHTPPEQTTNDPPAGNKWAIKNTYNADSQCLTITISGIIEYNYMSPLIGKFENSEKPISLFSFSLEDRKLSMRNGGNEDEEITQRWCPLSSIKFDTPATGEFQITAILSPKYVDMQSKNDNNSMGTAQIVSENTDQKNAPAKQPNGKSMTAGNNAVLRNESRNNGNKSEHKECSETQLVVGASHHRGKESKIAAQLGINTAALIEGNLLADDSSNTSRYVGILDLEQARLLSVDKSPDLQKVLEKLLKETEERRKRINADTPLETVPKKIRLGADKQLINETEKLSDSEDSSDSNYSESESSACEYNARDYNAMSSRKNDKCGVSQSHCLEKMLMGQYLFRVNCRICGQMWHTVCVTGENVEWSEQKKKKLRCCGERKSKDVTRAVRGQTARRWRALYRF</sequence>
<dbReference type="AlphaFoldDB" id="B6IHS5"/>
<protein>
    <submittedName>
        <fullName evidence="4">Protein CBG25754</fullName>
    </submittedName>
</protein>
<organism evidence="4 5">
    <name type="scientific">Caenorhabditis briggsae</name>
    <dbReference type="NCBI Taxonomy" id="6238"/>
    <lineage>
        <taxon>Eukaryota</taxon>
        <taxon>Metazoa</taxon>
        <taxon>Ecdysozoa</taxon>
        <taxon>Nematoda</taxon>
        <taxon>Chromadorea</taxon>
        <taxon>Rhabditida</taxon>
        <taxon>Rhabditina</taxon>
        <taxon>Rhabditomorpha</taxon>
        <taxon>Rhabditoidea</taxon>
        <taxon>Rhabditidae</taxon>
        <taxon>Peloderinae</taxon>
        <taxon>Caenorhabditis</taxon>
    </lineage>
</organism>
<evidence type="ECO:0000313" key="6">
    <source>
        <dbReference type="WormBase" id="CBG25754a"/>
    </source>
</evidence>
<feature type="region of interest" description="Disordered" evidence="3">
    <location>
        <begin position="612"/>
        <end position="632"/>
    </location>
</feature>
<proteinExistence type="predicted"/>
<dbReference type="InterPro" id="IPR042803">
    <property type="entry name" value="TCF19"/>
</dbReference>
<evidence type="ECO:0000313" key="5">
    <source>
        <dbReference type="Proteomes" id="UP000008549"/>
    </source>
</evidence>
<accession>B6IHS5</accession>
<dbReference type="RefSeq" id="XP_045099018.1">
    <property type="nucleotide sequence ID" value="XM_045240704.1"/>
</dbReference>
<dbReference type="EMBL" id="HE600905">
    <property type="protein sequence ID" value="CAR99455.1"/>
    <property type="molecule type" value="Genomic_DNA"/>
</dbReference>
<dbReference type="Proteomes" id="UP000008549">
    <property type="component" value="Unassembled WGS sequence"/>
</dbReference>
<dbReference type="GO" id="GO:0005634">
    <property type="term" value="C:nucleus"/>
    <property type="evidence" value="ECO:0000318"/>
    <property type="project" value="GO_Central"/>
</dbReference>
<dbReference type="GO" id="GO:0010468">
    <property type="term" value="P:regulation of gene expression"/>
    <property type="evidence" value="ECO:0000318"/>
    <property type="project" value="GO_Central"/>
</dbReference>
<reference evidence="4 5" key="1">
    <citation type="journal article" date="2003" name="PLoS Biol.">
        <title>The genome sequence of Caenorhabditis briggsae: a platform for comparative genomics.</title>
        <authorList>
            <person name="Stein L.D."/>
            <person name="Bao Z."/>
            <person name="Blasiar D."/>
            <person name="Blumenthal T."/>
            <person name="Brent M.R."/>
            <person name="Chen N."/>
            <person name="Chinwalla A."/>
            <person name="Clarke L."/>
            <person name="Clee C."/>
            <person name="Coghlan A."/>
            <person name="Coulson A."/>
            <person name="D'Eustachio P."/>
            <person name="Fitch D.H."/>
            <person name="Fulton L.A."/>
            <person name="Fulton R.E."/>
            <person name="Griffiths-Jones S."/>
            <person name="Harris T.W."/>
            <person name="Hillier L.W."/>
            <person name="Kamath R."/>
            <person name="Kuwabara P.E."/>
            <person name="Mardis E.R."/>
            <person name="Marra M.A."/>
            <person name="Miner T.L."/>
            <person name="Minx P."/>
            <person name="Mullikin J.C."/>
            <person name="Plumb R.W."/>
            <person name="Rogers J."/>
            <person name="Schein J.E."/>
            <person name="Sohrmann M."/>
            <person name="Spieth J."/>
            <person name="Stajich J.E."/>
            <person name="Wei C."/>
            <person name="Willey D."/>
            <person name="Wilson R.K."/>
            <person name="Durbin R."/>
            <person name="Waterston R.H."/>
        </authorList>
    </citation>
    <scope>NUCLEOTIDE SEQUENCE [LARGE SCALE GENOMIC DNA]</scope>
    <source>
        <strain evidence="4 5">AF16</strain>
    </source>
</reference>
<dbReference type="WormBase" id="CBG25754a">
    <property type="protein sequence ID" value="CBP28071"/>
    <property type="gene ID" value="WBGene00087168"/>
</dbReference>
<gene>
    <name evidence="4 6" type="ORF">CBG25754</name>
    <name evidence="4" type="ORF">CBG_25754</name>
</gene>
<evidence type="ECO:0000256" key="3">
    <source>
        <dbReference type="SAM" id="MobiDB-lite"/>
    </source>
</evidence>
<dbReference type="PANTHER" id="PTHR15464">
    <property type="entry name" value="TRANSCRIPTION FACTOR 19"/>
    <property type="match status" value="1"/>
</dbReference>
<dbReference type="InParanoid" id="B6IHS5"/>
<evidence type="ECO:0000256" key="2">
    <source>
        <dbReference type="ARBA" id="ARBA00023242"/>
    </source>
</evidence>
<evidence type="ECO:0000313" key="4">
    <source>
        <dbReference type="EMBL" id="CAR99455.1"/>
    </source>
</evidence>
<evidence type="ECO:0000256" key="1">
    <source>
        <dbReference type="ARBA" id="ARBA00004123"/>
    </source>
</evidence>
<dbReference type="PANTHER" id="PTHR15464:SF1">
    <property type="entry name" value="TRANSCRIPTION FACTOR 19"/>
    <property type="match status" value="1"/>
</dbReference>
<reference evidence="4 5" key="2">
    <citation type="journal article" date="2011" name="PLoS Genet.">
        <title>Caenorhabditis briggsae recombinant inbred line genotypes reveal inter-strain incompatibility and the evolution of recombination.</title>
        <authorList>
            <person name="Ross J.A."/>
            <person name="Koboldt D.C."/>
            <person name="Staisch J.E."/>
            <person name="Chamberlin H.M."/>
            <person name="Gupta B.P."/>
            <person name="Miller R.D."/>
            <person name="Baird S.E."/>
            <person name="Haag E.S."/>
        </authorList>
    </citation>
    <scope>NUCLEOTIDE SEQUENCE [LARGE SCALE GENOMIC DNA]</scope>
    <source>
        <strain evidence="4 5">AF16</strain>
    </source>
</reference>
<comment type="subcellular location">
    <subcellularLocation>
        <location evidence="1">Nucleus</location>
    </subcellularLocation>
</comment>
<dbReference type="GeneID" id="68917236"/>
<dbReference type="HOGENOM" id="CLU_379092_0_0_1"/>
<keyword evidence="2" id="KW-0539">Nucleus</keyword>
<name>B6IHS5_CAEBR</name>